<dbReference type="RefSeq" id="XP_045260506.1">
    <property type="nucleotide sequence ID" value="XM_045405525.1"/>
</dbReference>
<organism evidence="1 2">
    <name type="scientific">Colletotrichum gloeosporioides</name>
    <name type="common">Anthracnose fungus</name>
    <name type="synonym">Glomerella cingulata</name>
    <dbReference type="NCBI Taxonomy" id="474922"/>
    <lineage>
        <taxon>Eukaryota</taxon>
        <taxon>Fungi</taxon>
        <taxon>Dikarya</taxon>
        <taxon>Ascomycota</taxon>
        <taxon>Pezizomycotina</taxon>
        <taxon>Sordariomycetes</taxon>
        <taxon>Hypocreomycetidae</taxon>
        <taxon>Glomerellales</taxon>
        <taxon>Glomerellaceae</taxon>
        <taxon>Colletotrichum</taxon>
        <taxon>Colletotrichum gloeosporioides species complex</taxon>
    </lineage>
</organism>
<keyword evidence="2" id="KW-1185">Reference proteome</keyword>
<gene>
    <name evidence="1" type="ORF">GCG54_00005503</name>
</gene>
<reference evidence="1" key="2">
    <citation type="submission" date="2020-03" db="EMBL/GenBank/DDBJ databases">
        <authorList>
            <person name="Fu F.-F."/>
            <person name="Chen J."/>
        </authorList>
    </citation>
    <scope>NUCLEOTIDE SEQUENCE</scope>
    <source>
        <strain evidence="1">Lc1</strain>
    </source>
</reference>
<reference evidence="1" key="1">
    <citation type="journal article" date="2020" name="Phytopathology">
        <title>Genome sequence and comparative analysis of Colletotrichum gloeosporioides isolated from Liriodendron leaves.</title>
        <authorList>
            <person name="Fu F.F."/>
            <person name="Hao Z."/>
            <person name="Wang P."/>
            <person name="Lu Y."/>
            <person name="Xue L.J."/>
            <person name="Wei G."/>
            <person name="Tian Y."/>
            <person name="Baishi H."/>
            <person name="Xu H."/>
            <person name="Shi J."/>
            <person name="Cheng T."/>
            <person name="Wang G."/>
            <person name="Yi Y."/>
            <person name="Chen J."/>
        </authorList>
    </citation>
    <scope>NUCLEOTIDE SEQUENCE</scope>
    <source>
        <strain evidence="1">Lc1</strain>
    </source>
</reference>
<protein>
    <submittedName>
        <fullName evidence="1">Uncharacterized protein</fullName>
    </submittedName>
</protein>
<dbReference type="GeneID" id="69012654"/>
<evidence type="ECO:0000313" key="2">
    <source>
        <dbReference type="Proteomes" id="UP000613401"/>
    </source>
</evidence>
<evidence type="ECO:0000313" key="1">
    <source>
        <dbReference type="EMBL" id="KAF3801347.1"/>
    </source>
</evidence>
<proteinExistence type="predicted"/>
<name>A0A8H4FGG2_COLGL</name>
<dbReference type="Proteomes" id="UP000613401">
    <property type="component" value="Unassembled WGS sequence"/>
</dbReference>
<sequence length="149" mass="16745">MLQGNLPFQSEERPSPKVWTQHQHLWEGLRAAIEARDRDSFNKVFRDILHNLCSFETSSETSGKAQEINVDRFGRKNILFTTSERRLGLIVDGIEQGDEIWVIQGLNVPVALRCVGDGLYSLVGVVYVHGIMHGEAVLDSTDVVELNLV</sequence>
<comment type="caution">
    <text evidence="1">The sequence shown here is derived from an EMBL/GenBank/DDBJ whole genome shotgun (WGS) entry which is preliminary data.</text>
</comment>
<dbReference type="Pfam" id="PF26639">
    <property type="entry name" value="Het-6_barrel"/>
    <property type="match status" value="1"/>
</dbReference>
<accession>A0A8H4FGG2</accession>
<dbReference type="EMBL" id="WVTB01000067">
    <property type="protein sequence ID" value="KAF3801347.1"/>
    <property type="molecule type" value="Genomic_DNA"/>
</dbReference>
<dbReference type="AlphaFoldDB" id="A0A8H4FGG2"/>